<evidence type="ECO:0000313" key="3">
    <source>
        <dbReference type="EMBL" id="KAG6404345.1"/>
    </source>
</evidence>
<dbReference type="InterPro" id="IPR056706">
    <property type="entry name" value="DUF7804"/>
</dbReference>
<dbReference type="PANTHER" id="PTHR35127">
    <property type="entry name" value="OS03G0736900 PROTEIN"/>
    <property type="match status" value="1"/>
</dbReference>
<organism evidence="3">
    <name type="scientific">Salvia splendens</name>
    <name type="common">Scarlet sage</name>
    <dbReference type="NCBI Taxonomy" id="180675"/>
    <lineage>
        <taxon>Eukaryota</taxon>
        <taxon>Viridiplantae</taxon>
        <taxon>Streptophyta</taxon>
        <taxon>Embryophyta</taxon>
        <taxon>Tracheophyta</taxon>
        <taxon>Spermatophyta</taxon>
        <taxon>Magnoliopsida</taxon>
        <taxon>eudicotyledons</taxon>
        <taxon>Gunneridae</taxon>
        <taxon>Pentapetalae</taxon>
        <taxon>asterids</taxon>
        <taxon>lamiids</taxon>
        <taxon>Lamiales</taxon>
        <taxon>Lamiaceae</taxon>
        <taxon>Nepetoideae</taxon>
        <taxon>Mentheae</taxon>
        <taxon>Salviinae</taxon>
        <taxon>Salvia</taxon>
        <taxon>Salvia subgen. Calosphace</taxon>
        <taxon>core Calosphace</taxon>
    </lineage>
</organism>
<evidence type="ECO:0000259" key="2">
    <source>
        <dbReference type="Pfam" id="PF25089"/>
    </source>
</evidence>
<dbReference type="AlphaFoldDB" id="A0A8X8X200"/>
<proteinExistence type="predicted"/>
<feature type="region of interest" description="Disordered" evidence="1">
    <location>
        <begin position="1"/>
        <end position="76"/>
    </location>
</feature>
<evidence type="ECO:0000256" key="1">
    <source>
        <dbReference type="SAM" id="MobiDB-lite"/>
    </source>
</evidence>
<comment type="caution">
    <text evidence="3">The sequence shown here is derived from an EMBL/GenBank/DDBJ whole genome shotgun (WGS) entry which is preliminary data.</text>
</comment>
<sequence length="223" mass="24106">MASIGIPTAGKLTTGRPSLHPANKPNQNFTTIRTKKFKPPRQFTSASIGPTLPPAHHGSEESIDSGTRGGDPPLAKIDSWVQDSVPDIVKNLKQAPLLVQIYSGLDGGVRIETEKAVAEEWPAAREGWRSGESKSPDGLIFVEELERESESGEESESELGVTKAWGIVVQGKGAECGPACYLLKTDRVCAGVGLGFCTHFCLMKVNNFRDSALDQFKDSWLLQ</sequence>
<dbReference type="PANTHER" id="PTHR35127:SF1">
    <property type="entry name" value="GENOME ASSEMBLY, CHROMOSOME: A10"/>
    <property type="match status" value="1"/>
</dbReference>
<dbReference type="EMBL" id="PNBA02000013">
    <property type="protein sequence ID" value="KAG6404345.1"/>
    <property type="molecule type" value="Genomic_DNA"/>
</dbReference>
<protein>
    <recommendedName>
        <fullName evidence="2">DUF7804 domain-containing protein</fullName>
    </recommendedName>
</protein>
<dbReference type="Proteomes" id="UP000298416">
    <property type="component" value="Unassembled WGS sequence"/>
</dbReference>
<evidence type="ECO:0000313" key="4">
    <source>
        <dbReference type="Proteomes" id="UP000298416"/>
    </source>
</evidence>
<feature type="domain" description="DUF7804" evidence="2">
    <location>
        <begin position="76"/>
        <end position="151"/>
    </location>
</feature>
<gene>
    <name evidence="3" type="ORF">SASPL_136591</name>
</gene>
<dbReference type="OrthoDB" id="2013011at2759"/>
<keyword evidence="4" id="KW-1185">Reference proteome</keyword>
<accession>A0A8X8X200</accession>
<dbReference type="Pfam" id="PF25089">
    <property type="entry name" value="DUF7804"/>
    <property type="match status" value="1"/>
</dbReference>
<reference evidence="3" key="2">
    <citation type="submission" date="2020-08" db="EMBL/GenBank/DDBJ databases">
        <title>Plant Genome Project.</title>
        <authorList>
            <person name="Zhang R.-G."/>
        </authorList>
    </citation>
    <scope>NUCLEOTIDE SEQUENCE</scope>
    <source>
        <strain evidence="3">Huo1</strain>
        <tissue evidence="3">Leaf</tissue>
    </source>
</reference>
<reference evidence="3" key="1">
    <citation type="submission" date="2018-01" db="EMBL/GenBank/DDBJ databases">
        <authorList>
            <person name="Mao J.F."/>
        </authorList>
    </citation>
    <scope>NUCLEOTIDE SEQUENCE</scope>
    <source>
        <strain evidence="3">Huo1</strain>
        <tissue evidence="3">Leaf</tissue>
    </source>
</reference>
<name>A0A8X8X200_SALSN</name>